<dbReference type="GO" id="GO:0004616">
    <property type="term" value="F:phosphogluconate dehydrogenase (decarboxylating) activity"/>
    <property type="evidence" value="ECO:0007669"/>
    <property type="project" value="UniProtKB-EC"/>
</dbReference>
<sequence>MANITVIGFGEAGTIFASELVKNHHVTVWDTKFIGDAGEAMRNKARICGVHAAGSLAEALENAEWIFSLVTAGNSLNLVLECQPLLHEGQSFLDCNSVAPGTKRQAAECCLGRANYVDVAVMAPVPPKRAATPLLIGGETGLQAVQFLQQSGLNASFGSNQVGDVSAIKMCRSVMIKGLEALTTECLLAARHYGVEDEVLASLHASFPSLGWDGDFPHYMISRVAEHGVRRAEEMREVMKMIEDAGLPASMCIGTIATQQRLPERMTQLGVVWETLQPFDWKQTADDLFLRR</sequence>
<dbReference type="SUPFAM" id="SSF51735">
    <property type="entry name" value="NAD(P)-binding Rossmann-fold domains"/>
    <property type="match status" value="1"/>
</dbReference>
<dbReference type="Gene3D" id="3.40.50.720">
    <property type="entry name" value="NAD(P)-binding Rossmann-like Domain"/>
    <property type="match status" value="1"/>
</dbReference>
<dbReference type="GO" id="GO:0050661">
    <property type="term" value="F:NADP binding"/>
    <property type="evidence" value="ECO:0007669"/>
    <property type="project" value="InterPro"/>
</dbReference>
<evidence type="ECO:0000313" key="4">
    <source>
        <dbReference type="EMBL" id="OAT19963.1"/>
    </source>
</evidence>
<dbReference type="AlphaFoldDB" id="A0A1B7HWC3"/>
<keyword evidence="5" id="KW-1185">Reference proteome</keyword>
<dbReference type="EC" id="1.1.1.44" evidence="4"/>
<evidence type="ECO:0000256" key="1">
    <source>
        <dbReference type="ARBA" id="ARBA00023002"/>
    </source>
</evidence>
<proteinExistence type="predicted"/>
<accession>A0A1B7HWC3</accession>
<feature type="domain" description="Phosphogluconate dehydrogenase NAD-binding putative C-terminal" evidence="3">
    <location>
        <begin position="190"/>
        <end position="261"/>
    </location>
</feature>
<dbReference type="InterPro" id="IPR036291">
    <property type="entry name" value="NAD(P)-bd_dom_sf"/>
</dbReference>
<dbReference type="Pfam" id="PF09130">
    <property type="entry name" value="DUF1932"/>
    <property type="match status" value="1"/>
</dbReference>
<protein>
    <submittedName>
        <fullName evidence="4">Beta-hydroxyacid dehydrogenase</fullName>
        <ecNumber evidence="4">1.1.1.44</ecNumber>
    </submittedName>
</protein>
<dbReference type="InterPro" id="IPR013328">
    <property type="entry name" value="6PGD_dom2"/>
</dbReference>
<comment type="caution">
    <text evidence="4">The sequence shown here is derived from an EMBL/GenBank/DDBJ whole genome shotgun (WGS) entry which is preliminary data.</text>
</comment>
<dbReference type="EMBL" id="LXEO01000013">
    <property type="protein sequence ID" value="OAT19963.1"/>
    <property type="molecule type" value="Genomic_DNA"/>
</dbReference>
<dbReference type="SUPFAM" id="SSF48179">
    <property type="entry name" value="6-phosphogluconate dehydrogenase C-terminal domain-like"/>
    <property type="match status" value="1"/>
</dbReference>
<keyword evidence="1 4" id="KW-0560">Oxidoreductase</keyword>
<evidence type="ECO:0000259" key="2">
    <source>
        <dbReference type="Pfam" id="PF03446"/>
    </source>
</evidence>
<dbReference type="RefSeq" id="WP_064553985.1">
    <property type="nucleotide sequence ID" value="NZ_LXEO01000013.1"/>
</dbReference>
<evidence type="ECO:0000313" key="5">
    <source>
        <dbReference type="Proteomes" id="UP000078286"/>
    </source>
</evidence>
<organism evidence="4 5">
    <name type="scientific">Buttiauxella noackiae ATCC 51607</name>
    <dbReference type="NCBI Taxonomy" id="1354255"/>
    <lineage>
        <taxon>Bacteria</taxon>
        <taxon>Pseudomonadati</taxon>
        <taxon>Pseudomonadota</taxon>
        <taxon>Gammaproteobacteria</taxon>
        <taxon>Enterobacterales</taxon>
        <taxon>Enterobacteriaceae</taxon>
        <taxon>Buttiauxella</taxon>
    </lineage>
</organism>
<dbReference type="Gene3D" id="1.10.1040.10">
    <property type="entry name" value="N-(1-d-carboxylethyl)-l-norvaline Dehydrogenase, domain 2"/>
    <property type="match status" value="1"/>
</dbReference>
<dbReference type="Pfam" id="PF03446">
    <property type="entry name" value="NAD_binding_2"/>
    <property type="match status" value="1"/>
</dbReference>
<dbReference type="InterPro" id="IPR015814">
    <property type="entry name" value="Pgluconate_DH_NAD-bd_C"/>
</dbReference>
<dbReference type="InterPro" id="IPR008927">
    <property type="entry name" value="6-PGluconate_DH-like_C_sf"/>
</dbReference>
<evidence type="ECO:0000259" key="3">
    <source>
        <dbReference type="Pfam" id="PF09130"/>
    </source>
</evidence>
<name>A0A1B7HWC3_9ENTR</name>
<feature type="domain" description="6-phosphogluconate dehydrogenase NADP-binding" evidence="2">
    <location>
        <begin position="3"/>
        <end position="139"/>
    </location>
</feature>
<dbReference type="InterPro" id="IPR006115">
    <property type="entry name" value="6PGDH_NADP-bd"/>
</dbReference>
<dbReference type="Proteomes" id="UP000078286">
    <property type="component" value="Unassembled WGS sequence"/>
</dbReference>
<reference evidence="4 5" key="1">
    <citation type="submission" date="2016-04" db="EMBL/GenBank/DDBJ databases">
        <title>ATOL: Assembling a taxonomically balanced genome-scale reconstruction of the evolutionary history of the Enterobacteriaceae.</title>
        <authorList>
            <person name="Plunkett G.III."/>
            <person name="Neeno-Eckwall E.C."/>
            <person name="Glasner J.D."/>
            <person name="Perna N.T."/>
        </authorList>
    </citation>
    <scope>NUCLEOTIDE SEQUENCE [LARGE SCALE GENOMIC DNA]</scope>
    <source>
        <strain evidence="4 5">ATCC 51607</strain>
    </source>
</reference>
<gene>
    <name evidence="4" type="ORF">M979_1012</name>
</gene>
<dbReference type="PATRIC" id="fig|1354255.3.peg.1040"/>